<dbReference type="Proteomes" id="UP000887565">
    <property type="component" value="Unplaced"/>
</dbReference>
<reference evidence="2" key="1">
    <citation type="submission" date="2022-11" db="UniProtKB">
        <authorList>
            <consortium name="WormBaseParasite"/>
        </authorList>
    </citation>
    <scope>IDENTIFICATION</scope>
</reference>
<evidence type="ECO:0000313" key="1">
    <source>
        <dbReference type="Proteomes" id="UP000887565"/>
    </source>
</evidence>
<organism evidence="1 2">
    <name type="scientific">Romanomermis culicivorax</name>
    <name type="common">Nematode worm</name>
    <dbReference type="NCBI Taxonomy" id="13658"/>
    <lineage>
        <taxon>Eukaryota</taxon>
        <taxon>Metazoa</taxon>
        <taxon>Ecdysozoa</taxon>
        <taxon>Nematoda</taxon>
        <taxon>Enoplea</taxon>
        <taxon>Dorylaimia</taxon>
        <taxon>Mermithida</taxon>
        <taxon>Mermithoidea</taxon>
        <taxon>Mermithidae</taxon>
        <taxon>Romanomermis</taxon>
    </lineage>
</organism>
<proteinExistence type="predicted"/>
<sequence length="69" mass="8419">MRPFLTEKKEKWMMMKNFKESTANVIRFMDQSFVGLNKLLQLISCYSIQSNIYVPHQFNRIRREFGKNR</sequence>
<accession>A0A915I7R6</accession>
<keyword evidence="1" id="KW-1185">Reference proteome</keyword>
<protein>
    <submittedName>
        <fullName evidence="2">Uncharacterized protein</fullName>
    </submittedName>
</protein>
<dbReference type="WBParaSite" id="nRc.2.0.1.t10204-RA">
    <property type="protein sequence ID" value="nRc.2.0.1.t10204-RA"/>
    <property type="gene ID" value="nRc.2.0.1.g10204"/>
</dbReference>
<dbReference type="AlphaFoldDB" id="A0A915I7R6"/>
<name>A0A915I7R6_ROMCU</name>
<evidence type="ECO:0000313" key="2">
    <source>
        <dbReference type="WBParaSite" id="nRc.2.0.1.t10204-RA"/>
    </source>
</evidence>